<gene>
    <name evidence="5" type="primary">ssuB_36</name>
    <name evidence="5" type="ORF">SDC9_162628</name>
</gene>
<dbReference type="InterPro" id="IPR027417">
    <property type="entry name" value="P-loop_NTPase"/>
</dbReference>
<keyword evidence="5" id="KW-0378">Hydrolase</keyword>
<protein>
    <submittedName>
        <fullName evidence="5">Aliphatic sulfonates import ATP-binding protein SsuB</fullName>
        <ecNumber evidence="5">3.6.3.-</ecNumber>
    </submittedName>
</protein>
<organism evidence="5">
    <name type="scientific">bioreactor metagenome</name>
    <dbReference type="NCBI Taxonomy" id="1076179"/>
    <lineage>
        <taxon>unclassified sequences</taxon>
        <taxon>metagenomes</taxon>
        <taxon>ecological metagenomes</taxon>
    </lineage>
</organism>
<sequence>MIFEHVSKSYGQTEVLRDLSLTLPERGIVGFFGPSGSGKTTIFHLISKLLVPDSGRIEGQGRVSVVFQEDRLLPWISAAENIEAVTGIKGSASSYLNLVQLFGSEKKYPDELSGGQKRRVALARALAYDAKVLLLDEPFNGIDEETKEGIYPLIIERARDSLVLIATHVSQELCRLCDRIYLLSGPPVLIKEVLDHENIQKKFCG</sequence>
<dbReference type="AlphaFoldDB" id="A0A645FLK9"/>
<name>A0A645FLK9_9ZZZZ</name>
<keyword evidence="1" id="KW-0813">Transport</keyword>
<dbReference type="EC" id="3.6.3.-" evidence="5"/>
<accession>A0A645FLK9</accession>
<dbReference type="PROSITE" id="PS00211">
    <property type="entry name" value="ABC_TRANSPORTER_1"/>
    <property type="match status" value="1"/>
</dbReference>
<comment type="caution">
    <text evidence="5">The sequence shown here is derived from an EMBL/GenBank/DDBJ whole genome shotgun (WGS) entry which is preliminary data.</text>
</comment>
<proteinExistence type="predicted"/>
<keyword evidence="3 5" id="KW-0067">ATP-binding</keyword>
<evidence type="ECO:0000259" key="4">
    <source>
        <dbReference type="PROSITE" id="PS50893"/>
    </source>
</evidence>
<evidence type="ECO:0000256" key="1">
    <source>
        <dbReference type="ARBA" id="ARBA00022448"/>
    </source>
</evidence>
<dbReference type="InterPro" id="IPR050166">
    <property type="entry name" value="ABC_transporter_ATP-bind"/>
</dbReference>
<evidence type="ECO:0000256" key="2">
    <source>
        <dbReference type="ARBA" id="ARBA00022741"/>
    </source>
</evidence>
<keyword evidence="2" id="KW-0547">Nucleotide-binding</keyword>
<dbReference type="EMBL" id="VSSQ01062025">
    <property type="protein sequence ID" value="MPN15298.1"/>
    <property type="molecule type" value="Genomic_DNA"/>
</dbReference>
<dbReference type="GO" id="GO:0005524">
    <property type="term" value="F:ATP binding"/>
    <property type="evidence" value="ECO:0007669"/>
    <property type="project" value="UniProtKB-KW"/>
</dbReference>
<dbReference type="Pfam" id="PF00005">
    <property type="entry name" value="ABC_tran"/>
    <property type="match status" value="1"/>
</dbReference>
<dbReference type="InterPro" id="IPR003439">
    <property type="entry name" value="ABC_transporter-like_ATP-bd"/>
</dbReference>
<dbReference type="SMART" id="SM00382">
    <property type="entry name" value="AAA"/>
    <property type="match status" value="1"/>
</dbReference>
<dbReference type="Gene3D" id="3.40.50.300">
    <property type="entry name" value="P-loop containing nucleotide triphosphate hydrolases"/>
    <property type="match status" value="1"/>
</dbReference>
<dbReference type="GO" id="GO:0016887">
    <property type="term" value="F:ATP hydrolysis activity"/>
    <property type="evidence" value="ECO:0007669"/>
    <property type="project" value="InterPro"/>
</dbReference>
<dbReference type="SUPFAM" id="SSF52540">
    <property type="entry name" value="P-loop containing nucleoside triphosphate hydrolases"/>
    <property type="match status" value="1"/>
</dbReference>
<evidence type="ECO:0000313" key="5">
    <source>
        <dbReference type="EMBL" id="MPN15298.1"/>
    </source>
</evidence>
<dbReference type="PANTHER" id="PTHR42788:SF13">
    <property type="entry name" value="ALIPHATIC SULFONATES IMPORT ATP-BINDING PROTEIN SSUB"/>
    <property type="match status" value="1"/>
</dbReference>
<reference evidence="5" key="1">
    <citation type="submission" date="2019-08" db="EMBL/GenBank/DDBJ databases">
        <authorList>
            <person name="Kucharzyk K."/>
            <person name="Murdoch R.W."/>
            <person name="Higgins S."/>
            <person name="Loffler F."/>
        </authorList>
    </citation>
    <scope>NUCLEOTIDE SEQUENCE</scope>
</reference>
<dbReference type="PANTHER" id="PTHR42788">
    <property type="entry name" value="TAURINE IMPORT ATP-BINDING PROTEIN-RELATED"/>
    <property type="match status" value="1"/>
</dbReference>
<dbReference type="InterPro" id="IPR003593">
    <property type="entry name" value="AAA+_ATPase"/>
</dbReference>
<dbReference type="PROSITE" id="PS50893">
    <property type="entry name" value="ABC_TRANSPORTER_2"/>
    <property type="match status" value="1"/>
</dbReference>
<feature type="domain" description="ABC transporter" evidence="4">
    <location>
        <begin position="1"/>
        <end position="202"/>
    </location>
</feature>
<dbReference type="InterPro" id="IPR017871">
    <property type="entry name" value="ABC_transporter-like_CS"/>
</dbReference>
<evidence type="ECO:0000256" key="3">
    <source>
        <dbReference type="ARBA" id="ARBA00022840"/>
    </source>
</evidence>